<reference evidence="1" key="1">
    <citation type="submission" date="2021-03" db="EMBL/GenBank/DDBJ databases">
        <title>Draft genome sequence of rust myrtle Austropuccinia psidii MF-1, a brazilian biotype.</title>
        <authorList>
            <person name="Quecine M.C."/>
            <person name="Pachon D.M.R."/>
            <person name="Bonatelli M.L."/>
            <person name="Correr F.H."/>
            <person name="Franceschini L.M."/>
            <person name="Leite T.F."/>
            <person name="Margarido G.R.A."/>
            <person name="Almeida C.A."/>
            <person name="Ferrarezi J.A."/>
            <person name="Labate C.A."/>
        </authorList>
    </citation>
    <scope>NUCLEOTIDE SEQUENCE</scope>
    <source>
        <strain evidence="1">MF-1</strain>
    </source>
</reference>
<protein>
    <submittedName>
        <fullName evidence="1">Uncharacterized protein</fullName>
    </submittedName>
</protein>
<gene>
    <name evidence="1" type="ORF">O181_018335</name>
</gene>
<dbReference type="EMBL" id="AVOT02005252">
    <property type="protein sequence ID" value="MBW0478620.1"/>
    <property type="molecule type" value="Genomic_DNA"/>
</dbReference>
<dbReference type="Proteomes" id="UP000765509">
    <property type="component" value="Unassembled WGS sequence"/>
</dbReference>
<comment type="caution">
    <text evidence="1">The sequence shown here is derived from an EMBL/GenBank/DDBJ whole genome shotgun (WGS) entry which is preliminary data.</text>
</comment>
<organism evidence="1 2">
    <name type="scientific">Austropuccinia psidii MF-1</name>
    <dbReference type="NCBI Taxonomy" id="1389203"/>
    <lineage>
        <taxon>Eukaryota</taxon>
        <taxon>Fungi</taxon>
        <taxon>Dikarya</taxon>
        <taxon>Basidiomycota</taxon>
        <taxon>Pucciniomycotina</taxon>
        <taxon>Pucciniomycetes</taxon>
        <taxon>Pucciniales</taxon>
        <taxon>Sphaerophragmiaceae</taxon>
        <taxon>Austropuccinia</taxon>
    </lineage>
</organism>
<evidence type="ECO:0000313" key="1">
    <source>
        <dbReference type="EMBL" id="MBW0478620.1"/>
    </source>
</evidence>
<sequence length="167" mass="18633">MLRQSPAIDFMLHCCNYTSWFKEEAYSHAGIGFCTPLNHIFQLPILTLRKRYSSTHHHICPITHPCAAAAPHLTMLTLLQCTLELHLFHQPFFILSAAYNAYAPAVPYRYSSDPATPSLSFCTPNAYHAYAGAVPYIYASDPATPSLPSPILPLLHSHLILSESYDS</sequence>
<evidence type="ECO:0000313" key="2">
    <source>
        <dbReference type="Proteomes" id="UP000765509"/>
    </source>
</evidence>
<proteinExistence type="predicted"/>
<name>A0A9Q3C9N8_9BASI</name>
<dbReference type="AlphaFoldDB" id="A0A9Q3C9N8"/>
<accession>A0A9Q3C9N8</accession>
<keyword evidence="2" id="KW-1185">Reference proteome</keyword>